<keyword evidence="3" id="KW-0862">Zinc</keyword>
<gene>
    <name evidence="6" type="ORF">BCF74_10752</name>
</gene>
<keyword evidence="7" id="KW-1185">Reference proteome</keyword>
<keyword evidence="2" id="KW-0378">Hydrolase</keyword>
<dbReference type="Gene3D" id="3.40.50.10320">
    <property type="entry name" value="LmbE-like"/>
    <property type="match status" value="1"/>
</dbReference>
<evidence type="ECO:0000256" key="3">
    <source>
        <dbReference type="ARBA" id="ARBA00022833"/>
    </source>
</evidence>
<evidence type="ECO:0000313" key="7">
    <source>
        <dbReference type="Proteomes" id="UP000237822"/>
    </source>
</evidence>
<dbReference type="OrthoDB" id="158614at2"/>
<sequence length="294" mass="31323">MSAPHRLLFVHAHPDDETLATGVAILHHVARGDDVHVLTCTLGEEGEVIPAELAHLEGAEGDPLAEHRRGELAGAVEVLGVTHHLLAAGRDGARTAYRDSGMVGSAAFEHPRAFAAADLEEVAAEVRRVIDEVDPDVVVTYDENGGYGHPDHIRVHDAVRWALAEMPSAPTLFVTVTPHSWVLEDRAWLVEHVPDEAGYAVPAAGDPVAPSVVADELVTHAVVDPGVVPRQQEALRAHATQVVVGDGWFALSNDIAARLAGREGYAVLDPETGELLGAAGGRDRRRRGLTGEER</sequence>
<evidence type="ECO:0000256" key="1">
    <source>
        <dbReference type="ARBA" id="ARBA00022723"/>
    </source>
</evidence>
<dbReference type="AlphaFoldDB" id="A0A2T0UQT3"/>
<dbReference type="GO" id="GO:0010125">
    <property type="term" value="P:mycothiol biosynthetic process"/>
    <property type="evidence" value="ECO:0007669"/>
    <property type="project" value="UniProtKB-UniRule"/>
</dbReference>
<dbReference type="InterPro" id="IPR024078">
    <property type="entry name" value="LmbE-like_dom_sf"/>
</dbReference>
<evidence type="ECO:0000256" key="2">
    <source>
        <dbReference type="ARBA" id="ARBA00022801"/>
    </source>
</evidence>
<evidence type="ECO:0000313" key="6">
    <source>
        <dbReference type="EMBL" id="PRY60266.1"/>
    </source>
</evidence>
<dbReference type="GO" id="GO:0046872">
    <property type="term" value="F:metal ion binding"/>
    <property type="evidence" value="ECO:0007669"/>
    <property type="project" value="UniProtKB-KW"/>
</dbReference>
<dbReference type="EC" id="3.5.1.103" evidence="4"/>
<proteinExistence type="predicted"/>
<dbReference type="InterPro" id="IPR017810">
    <property type="entry name" value="Mycothiol_biosynthesis_MshB"/>
</dbReference>
<name>A0A2T0UQT3_9MICO</name>
<protein>
    <recommendedName>
        <fullName evidence="4">N-acetyl-1-D-myo-inositol-2-amino-2-deoxy-alpha-D-glucopyranoside deacetylase</fullName>
        <ecNumber evidence="4">3.5.1.103</ecNumber>
    </recommendedName>
</protein>
<dbReference type="Proteomes" id="UP000237822">
    <property type="component" value="Unassembled WGS sequence"/>
</dbReference>
<keyword evidence="1" id="KW-0479">Metal-binding</keyword>
<dbReference type="RefSeq" id="WP_106297027.1">
    <property type="nucleotide sequence ID" value="NZ_PVTI01000007.1"/>
</dbReference>
<accession>A0A2T0UQT3</accession>
<evidence type="ECO:0000256" key="4">
    <source>
        <dbReference type="NCBIfam" id="TIGR03445"/>
    </source>
</evidence>
<reference evidence="6 7" key="1">
    <citation type="submission" date="2018-03" db="EMBL/GenBank/DDBJ databases">
        <title>Genomic Encyclopedia of Archaeal and Bacterial Type Strains, Phase II (KMG-II): from individual species to whole genera.</title>
        <authorList>
            <person name="Goeker M."/>
        </authorList>
    </citation>
    <scope>NUCLEOTIDE SEQUENCE [LARGE SCALE GENOMIC DNA]</scope>
    <source>
        <strain evidence="6 7">ATCC BAA-1496</strain>
    </source>
</reference>
<dbReference type="GO" id="GO:0035595">
    <property type="term" value="F:N-acetylglucosaminylinositol deacetylase activity"/>
    <property type="evidence" value="ECO:0007669"/>
    <property type="project" value="UniProtKB-EC"/>
</dbReference>
<feature type="region of interest" description="Disordered" evidence="5">
    <location>
        <begin position="275"/>
        <end position="294"/>
    </location>
</feature>
<dbReference type="EMBL" id="PVTI01000007">
    <property type="protein sequence ID" value="PRY60266.1"/>
    <property type="molecule type" value="Genomic_DNA"/>
</dbReference>
<dbReference type="NCBIfam" id="TIGR03445">
    <property type="entry name" value="mycothiol_MshB"/>
    <property type="match status" value="1"/>
</dbReference>
<dbReference type="PANTHER" id="PTHR12993:SF26">
    <property type="entry name" value="1D-MYO-INOSITOL 2-ACETAMIDO-2-DEOXY-ALPHA-D-GLUCOPYRANOSIDE DEACETYLASE"/>
    <property type="match status" value="1"/>
</dbReference>
<organism evidence="6 7">
    <name type="scientific">Knoellia remsis</name>
    <dbReference type="NCBI Taxonomy" id="407159"/>
    <lineage>
        <taxon>Bacteria</taxon>
        <taxon>Bacillati</taxon>
        <taxon>Actinomycetota</taxon>
        <taxon>Actinomycetes</taxon>
        <taxon>Micrococcales</taxon>
        <taxon>Intrasporangiaceae</taxon>
        <taxon>Knoellia</taxon>
    </lineage>
</organism>
<dbReference type="InterPro" id="IPR003737">
    <property type="entry name" value="GlcNAc_PI_deacetylase-related"/>
</dbReference>
<dbReference type="PANTHER" id="PTHR12993">
    <property type="entry name" value="N-ACETYLGLUCOSAMINYL-PHOSPHATIDYLINOSITOL DE-N-ACETYLASE-RELATED"/>
    <property type="match status" value="1"/>
</dbReference>
<comment type="caution">
    <text evidence="6">The sequence shown here is derived from an EMBL/GenBank/DDBJ whole genome shotgun (WGS) entry which is preliminary data.</text>
</comment>
<evidence type="ECO:0000256" key="5">
    <source>
        <dbReference type="SAM" id="MobiDB-lite"/>
    </source>
</evidence>
<dbReference type="Pfam" id="PF02585">
    <property type="entry name" value="PIG-L"/>
    <property type="match status" value="1"/>
</dbReference>
<dbReference type="SUPFAM" id="SSF102588">
    <property type="entry name" value="LmbE-like"/>
    <property type="match status" value="1"/>
</dbReference>